<dbReference type="InterPro" id="IPR055561">
    <property type="entry name" value="DUF7137"/>
</dbReference>
<organism evidence="5 6">
    <name type="scientific">Pseudovirgaria hyperparasitica</name>
    <dbReference type="NCBI Taxonomy" id="470096"/>
    <lineage>
        <taxon>Eukaryota</taxon>
        <taxon>Fungi</taxon>
        <taxon>Dikarya</taxon>
        <taxon>Ascomycota</taxon>
        <taxon>Pezizomycotina</taxon>
        <taxon>Dothideomycetes</taxon>
        <taxon>Dothideomycetes incertae sedis</taxon>
        <taxon>Acrospermales</taxon>
        <taxon>Acrospermaceae</taxon>
        <taxon>Pseudovirgaria</taxon>
    </lineage>
</organism>
<keyword evidence="6" id="KW-1185">Reference proteome</keyword>
<evidence type="ECO:0000256" key="1">
    <source>
        <dbReference type="SAM" id="MobiDB-lite"/>
    </source>
</evidence>
<feature type="signal peptide" evidence="3">
    <location>
        <begin position="1"/>
        <end position="18"/>
    </location>
</feature>
<keyword evidence="2" id="KW-0812">Transmembrane</keyword>
<dbReference type="GeneID" id="54490349"/>
<protein>
    <recommendedName>
        <fullName evidence="4">DUF7137 domain-containing protein</fullName>
    </recommendedName>
</protein>
<feature type="compositionally biased region" description="Polar residues" evidence="1">
    <location>
        <begin position="67"/>
        <end position="95"/>
    </location>
</feature>
<dbReference type="Pfam" id="PF23585">
    <property type="entry name" value="DUF7137"/>
    <property type="match status" value="1"/>
</dbReference>
<keyword evidence="3" id="KW-0732">Signal</keyword>
<dbReference type="Proteomes" id="UP000799437">
    <property type="component" value="Unassembled WGS sequence"/>
</dbReference>
<feature type="domain" description="DUF7137" evidence="4">
    <location>
        <begin position="103"/>
        <end position="240"/>
    </location>
</feature>
<sequence>MRPSQLLTTVFAASLASAFSFDSLKDINAVGGIEDILYRRQDNNDESASARVTDPPKTTGGKEPSRTGDNTAQETGSEQTGTERGTRTITSSPTESIDVDPRLPAGGISMITPSAIAVASYYKIGDWVTFAWNYTSLEVTPTAVDVVASCTKNQQLYTLAVNQTWEDSNTVFWDTGAYQASATVPLLTETYTLIVYDADSSISATPKAGYLGSSGSFTFGMYVRQPYSDLDSNGKFNCPTCNSGSSLLTGNEKQTLGFLFTMATITVLSFTWFGSGFGLF</sequence>
<name>A0A6A6WEZ6_9PEZI</name>
<dbReference type="OrthoDB" id="2435509at2759"/>
<evidence type="ECO:0000256" key="3">
    <source>
        <dbReference type="SAM" id="SignalP"/>
    </source>
</evidence>
<feature type="chain" id="PRO_5025573021" description="DUF7137 domain-containing protein" evidence="3">
    <location>
        <begin position="19"/>
        <end position="280"/>
    </location>
</feature>
<dbReference type="PANTHER" id="PTHR42028">
    <property type="entry name" value="CHROMOSOME 1, WHOLE GENOME SHOTGUN SEQUENCE"/>
    <property type="match status" value="1"/>
</dbReference>
<evidence type="ECO:0000313" key="6">
    <source>
        <dbReference type="Proteomes" id="UP000799437"/>
    </source>
</evidence>
<dbReference type="PANTHER" id="PTHR42028:SF1">
    <property type="entry name" value="YALI0E30657P"/>
    <property type="match status" value="1"/>
</dbReference>
<evidence type="ECO:0000313" key="5">
    <source>
        <dbReference type="EMBL" id="KAF2761398.1"/>
    </source>
</evidence>
<dbReference type="EMBL" id="ML996567">
    <property type="protein sequence ID" value="KAF2761398.1"/>
    <property type="molecule type" value="Genomic_DNA"/>
</dbReference>
<dbReference type="AlphaFoldDB" id="A0A6A6WEZ6"/>
<reference evidence="5" key="1">
    <citation type="journal article" date="2020" name="Stud. Mycol.">
        <title>101 Dothideomycetes genomes: a test case for predicting lifestyles and emergence of pathogens.</title>
        <authorList>
            <person name="Haridas S."/>
            <person name="Albert R."/>
            <person name="Binder M."/>
            <person name="Bloem J."/>
            <person name="Labutti K."/>
            <person name="Salamov A."/>
            <person name="Andreopoulos B."/>
            <person name="Baker S."/>
            <person name="Barry K."/>
            <person name="Bills G."/>
            <person name="Bluhm B."/>
            <person name="Cannon C."/>
            <person name="Castanera R."/>
            <person name="Culley D."/>
            <person name="Daum C."/>
            <person name="Ezra D."/>
            <person name="Gonzalez J."/>
            <person name="Henrissat B."/>
            <person name="Kuo A."/>
            <person name="Liang C."/>
            <person name="Lipzen A."/>
            <person name="Lutzoni F."/>
            <person name="Magnuson J."/>
            <person name="Mondo S."/>
            <person name="Nolan M."/>
            <person name="Ohm R."/>
            <person name="Pangilinan J."/>
            <person name="Park H.-J."/>
            <person name="Ramirez L."/>
            <person name="Alfaro M."/>
            <person name="Sun H."/>
            <person name="Tritt A."/>
            <person name="Yoshinaga Y."/>
            <person name="Zwiers L.-H."/>
            <person name="Turgeon B."/>
            <person name="Goodwin S."/>
            <person name="Spatafora J."/>
            <person name="Crous P."/>
            <person name="Grigoriev I."/>
        </authorList>
    </citation>
    <scope>NUCLEOTIDE SEQUENCE</scope>
    <source>
        <strain evidence="5">CBS 121739</strain>
    </source>
</reference>
<keyword evidence="2" id="KW-1133">Transmembrane helix</keyword>
<accession>A0A6A6WEZ6</accession>
<evidence type="ECO:0000259" key="4">
    <source>
        <dbReference type="Pfam" id="PF23585"/>
    </source>
</evidence>
<gene>
    <name evidence="5" type="ORF">EJ05DRAFT_536178</name>
</gene>
<proteinExistence type="predicted"/>
<keyword evidence="2" id="KW-0472">Membrane</keyword>
<evidence type="ECO:0000256" key="2">
    <source>
        <dbReference type="SAM" id="Phobius"/>
    </source>
</evidence>
<feature type="region of interest" description="Disordered" evidence="1">
    <location>
        <begin position="38"/>
        <end position="103"/>
    </location>
</feature>
<dbReference type="RefSeq" id="XP_033603849.1">
    <property type="nucleotide sequence ID" value="XM_033749295.1"/>
</dbReference>
<feature type="transmembrane region" description="Helical" evidence="2">
    <location>
        <begin position="256"/>
        <end position="279"/>
    </location>
</feature>